<dbReference type="InterPro" id="IPR053198">
    <property type="entry name" value="Gynoecium_Dev_Regulator"/>
</dbReference>
<name>A0AAD3XDB9_NEPGR</name>
<dbReference type="PANTHER" id="PTHR31066:SF66">
    <property type="entry name" value="PB1 DOMAIN-CONTAINING PROTEIN"/>
    <property type="match status" value="1"/>
</dbReference>
<proteinExistence type="predicted"/>
<accession>A0AAD3XDB9</accession>
<reference evidence="3" key="1">
    <citation type="submission" date="2023-05" db="EMBL/GenBank/DDBJ databases">
        <title>Nepenthes gracilis genome sequencing.</title>
        <authorList>
            <person name="Fukushima K."/>
        </authorList>
    </citation>
    <scope>NUCLEOTIDE SEQUENCE</scope>
    <source>
        <strain evidence="3">SING2019-196</strain>
    </source>
</reference>
<evidence type="ECO:0000256" key="1">
    <source>
        <dbReference type="SAM" id="MobiDB-lite"/>
    </source>
</evidence>
<gene>
    <name evidence="3" type="ORF">Nepgr_003085</name>
</gene>
<dbReference type="Proteomes" id="UP001279734">
    <property type="component" value="Unassembled WGS sequence"/>
</dbReference>
<dbReference type="EMBL" id="BSYO01000002">
    <property type="protein sequence ID" value="GMH01246.1"/>
    <property type="molecule type" value="Genomic_DNA"/>
</dbReference>
<evidence type="ECO:0000259" key="2">
    <source>
        <dbReference type="SMART" id="SM00666"/>
    </source>
</evidence>
<feature type="region of interest" description="Disordered" evidence="1">
    <location>
        <begin position="239"/>
        <end position="259"/>
    </location>
</feature>
<dbReference type="InterPro" id="IPR000270">
    <property type="entry name" value="PB1_dom"/>
</dbReference>
<evidence type="ECO:0000313" key="4">
    <source>
        <dbReference type="Proteomes" id="UP001279734"/>
    </source>
</evidence>
<dbReference type="Gene3D" id="3.10.20.90">
    <property type="entry name" value="Phosphatidylinositol 3-kinase Catalytic Subunit, Chain A, domain 1"/>
    <property type="match status" value="1"/>
</dbReference>
<keyword evidence="4" id="KW-1185">Reference proteome</keyword>
<dbReference type="AlphaFoldDB" id="A0AAD3XDB9"/>
<feature type="domain" description="PB1" evidence="2">
    <location>
        <begin position="27"/>
        <end position="117"/>
    </location>
</feature>
<dbReference type="Pfam" id="PF00564">
    <property type="entry name" value="PB1"/>
    <property type="match status" value="1"/>
</dbReference>
<comment type="caution">
    <text evidence="3">The sequence shown here is derived from an EMBL/GenBank/DDBJ whole genome shotgun (WGS) entry which is preliminary data.</text>
</comment>
<dbReference type="CDD" id="cd06410">
    <property type="entry name" value="PB1_UP2"/>
    <property type="match status" value="1"/>
</dbReference>
<protein>
    <recommendedName>
        <fullName evidence="2">PB1 domain-containing protein</fullName>
    </recommendedName>
</protein>
<sequence>MTTAQLKGTNSTVKFLCSYGGKILPRPSDGKLRYVGGHTRVLSVDRSVSFSELMVKLEELCGFSVTLRCQLPSEDLDVLVSIKSDEDLANVIEEYDRANSSSMSTREQKIRAVLSSSKSLKSVSVSLSASSVDFSPTKSIHSDHLRPICCSGAPRSAPCYVNSSTTRSKRQDHCRSNYSVAPKLAFCQNSAPVVRLRVCANSVKVELMKTHSRRASNVEGVNFVGIMIEGSVINFTLEEHRTEHTSNPEKEESSEMGKE</sequence>
<dbReference type="SUPFAM" id="SSF54277">
    <property type="entry name" value="CAD &amp; PB1 domains"/>
    <property type="match status" value="1"/>
</dbReference>
<dbReference type="PANTHER" id="PTHR31066">
    <property type="entry name" value="OS05G0427100 PROTEIN-RELATED"/>
    <property type="match status" value="1"/>
</dbReference>
<organism evidence="3 4">
    <name type="scientific">Nepenthes gracilis</name>
    <name type="common">Slender pitcher plant</name>
    <dbReference type="NCBI Taxonomy" id="150966"/>
    <lineage>
        <taxon>Eukaryota</taxon>
        <taxon>Viridiplantae</taxon>
        <taxon>Streptophyta</taxon>
        <taxon>Embryophyta</taxon>
        <taxon>Tracheophyta</taxon>
        <taxon>Spermatophyta</taxon>
        <taxon>Magnoliopsida</taxon>
        <taxon>eudicotyledons</taxon>
        <taxon>Gunneridae</taxon>
        <taxon>Pentapetalae</taxon>
        <taxon>Caryophyllales</taxon>
        <taxon>Nepenthaceae</taxon>
        <taxon>Nepenthes</taxon>
    </lineage>
</organism>
<evidence type="ECO:0000313" key="3">
    <source>
        <dbReference type="EMBL" id="GMH01246.1"/>
    </source>
</evidence>
<dbReference type="SMART" id="SM00666">
    <property type="entry name" value="PB1"/>
    <property type="match status" value="1"/>
</dbReference>